<comment type="caution">
    <text evidence="2">The sequence shown here is derived from an EMBL/GenBank/DDBJ whole genome shotgun (WGS) entry which is preliminary data.</text>
</comment>
<name>A0AAD5VKB2_9AGAR</name>
<evidence type="ECO:0000313" key="2">
    <source>
        <dbReference type="EMBL" id="KAJ3562597.1"/>
    </source>
</evidence>
<proteinExistence type="predicted"/>
<reference evidence="2" key="1">
    <citation type="submission" date="2022-07" db="EMBL/GenBank/DDBJ databases">
        <title>Genome Sequence of Leucocoprinus birnbaumii.</title>
        <authorList>
            <person name="Buettner E."/>
        </authorList>
    </citation>
    <scope>NUCLEOTIDE SEQUENCE</scope>
    <source>
        <strain evidence="2">VT141</strain>
    </source>
</reference>
<evidence type="ECO:0000259" key="1">
    <source>
        <dbReference type="PROSITE" id="PS50181"/>
    </source>
</evidence>
<dbReference type="PROSITE" id="PS50181">
    <property type="entry name" value="FBOX"/>
    <property type="match status" value="1"/>
</dbReference>
<dbReference type="AlphaFoldDB" id="A0AAD5VKB2"/>
<evidence type="ECO:0000313" key="3">
    <source>
        <dbReference type="Proteomes" id="UP001213000"/>
    </source>
</evidence>
<dbReference type="EMBL" id="JANIEX010000850">
    <property type="protein sequence ID" value="KAJ3562597.1"/>
    <property type="molecule type" value="Genomic_DNA"/>
</dbReference>
<dbReference type="InterPro" id="IPR001810">
    <property type="entry name" value="F-box_dom"/>
</dbReference>
<accession>A0AAD5VKB2</accession>
<feature type="domain" description="F-box" evidence="1">
    <location>
        <begin position="2"/>
        <end position="57"/>
    </location>
</feature>
<protein>
    <recommendedName>
        <fullName evidence="1">F-box domain-containing protein</fullName>
    </recommendedName>
</protein>
<dbReference type="Proteomes" id="UP001213000">
    <property type="component" value="Unassembled WGS sequence"/>
</dbReference>
<sequence length="440" mass="50538">MAFALEKLPDPVLLDILAYVSQGNSRRLTKFRVMSRRLCDLLTPLVFLSIRSRWKSEKRCSEIMSDISSQKTVVFRHTRSLSISTYEQSSLPEEQLANLIRLWNTLLISMHNLTSITWVFEDLKDNQIDWMNNLARNFGSHPTLTDFAMVVRDKLPPAFSLKPLSRLHSFSFMWHIAIPVHPVLESEVANLIARCHDLKRLRLNFPPRPMTVDSRPVLTEPHTLDGFFKGLSSLEEPLRLQRLLIIEGILVHAEDFISNKRHFRFLEDLTIRLERRRTYDLDEIGRVFATLRQEQILLKHISLTNLHPPGIVEYISSYSGLVGLSIESRGDNRDDSPSLIHNLFIALKRHHYSLASLSFLAGQSSPYLEIPRTHLSENTELFSALEHLEIEVHTRDEDVRRNDAGHLVGVRFQHRVAKADGSIQCTVQLAGNCDEISSTT</sequence>
<keyword evidence="3" id="KW-1185">Reference proteome</keyword>
<organism evidence="2 3">
    <name type="scientific">Leucocoprinus birnbaumii</name>
    <dbReference type="NCBI Taxonomy" id="56174"/>
    <lineage>
        <taxon>Eukaryota</taxon>
        <taxon>Fungi</taxon>
        <taxon>Dikarya</taxon>
        <taxon>Basidiomycota</taxon>
        <taxon>Agaricomycotina</taxon>
        <taxon>Agaricomycetes</taxon>
        <taxon>Agaricomycetidae</taxon>
        <taxon>Agaricales</taxon>
        <taxon>Agaricineae</taxon>
        <taxon>Agaricaceae</taxon>
        <taxon>Leucocoprinus</taxon>
    </lineage>
</organism>
<gene>
    <name evidence="2" type="ORF">NP233_g9470</name>
</gene>